<keyword evidence="2" id="KW-1185">Reference proteome</keyword>
<reference evidence="1" key="2">
    <citation type="submission" date="2022-01" db="EMBL/GenBank/DDBJ databases">
        <authorList>
            <person name="Yamashiro T."/>
            <person name="Shiraishi A."/>
            <person name="Satake H."/>
            <person name="Nakayama K."/>
        </authorList>
    </citation>
    <scope>NUCLEOTIDE SEQUENCE</scope>
</reference>
<gene>
    <name evidence="1" type="ORF">Tco_0909720</name>
</gene>
<protein>
    <submittedName>
        <fullName evidence="1">Uncharacterized protein</fullName>
    </submittedName>
</protein>
<name>A0ABQ5CQS0_9ASTR</name>
<evidence type="ECO:0000313" key="1">
    <source>
        <dbReference type="EMBL" id="GJT29445.1"/>
    </source>
</evidence>
<organism evidence="1 2">
    <name type="scientific">Tanacetum coccineum</name>
    <dbReference type="NCBI Taxonomy" id="301880"/>
    <lineage>
        <taxon>Eukaryota</taxon>
        <taxon>Viridiplantae</taxon>
        <taxon>Streptophyta</taxon>
        <taxon>Embryophyta</taxon>
        <taxon>Tracheophyta</taxon>
        <taxon>Spermatophyta</taxon>
        <taxon>Magnoliopsida</taxon>
        <taxon>eudicotyledons</taxon>
        <taxon>Gunneridae</taxon>
        <taxon>Pentapetalae</taxon>
        <taxon>asterids</taxon>
        <taxon>campanulids</taxon>
        <taxon>Asterales</taxon>
        <taxon>Asteraceae</taxon>
        <taxon>Asteroideae</taxon>
        <taxon>Anthemideae</taxon>
        <taxon>Anthemidinae</taxon>
        <taxon>Tanacetum</taxon>
    </lineage>
</organism>
<accession>A0ABQ5CQS0</accession>
<evidence type="ECO:0000313" key="2">
    <source>
        <dbReference type="Proteomes" id="UP001151760"/>
    </source>
</evidence>
<dbReference type="EMBL" id="BQNB010014543">
    <property type="protein sequence ID" value="GJT29445.1"/>
    <property type="molecule type" value="Genomic_DNA"/>
</dbReference>
<proteinExistence type="predicted"/>
<reference evidence="1" key="1">
    <citation type="journal article" date="2022" name="Int. J. Mol. Sci.">
        <title>Draft Genome of Tanacetum Coccineum: Genomic Comparison of Closely Related Tanacetum-Family Plants.</title>
        <authorList>
            <person name="Yamashiro T."/>
            <person name="Shiraishi A."/>
            <person name="Nakayama K."/>
            <person name="Satake H."/>
        </authorList>
    </citation>
    <scope>NUCLEOTIDE SEQUENCE</scope>
</reference>
<dbReference type="Proteomes" id="UP001151760">
    <property type="component" value="Unassembled WGS sequence"/>
</dbReference>
<comment type="caution">
    <text evidence="1">The sequence shown here is derived from an EMBL/GenBank/DDBJ whole genome shotgun (WGS) entry which is preliminary data.</text>
</comment>
<feature type="non-terminal residue" evidence="1">
    <location>
        <position position="39"/>
    </location>
</feature>
<sequence>MLIPEVMLNDDIKASADYLEYLAKPTFPAHSEEVDKSTE</sequence>